<dbReference type="InterPro" id="IPR006085">
    <property type="entry name" value="XPG_DNA_repair_N"/>
</dbReference>
<proteinExistence type="inferred from homology"/>
<reference evidence="17 18" key="1">
    <citation type="journal article" date="2014" name="Genome Announc.">
        <title>Draft genome sequence of the pathogenic fungus Scedosporium apiospermum.</title>
        <authorList>
            <person name="Vandeputte P."/>
            <person name="Ghamrawi S."/>
            <person name="Rechenmann M."/>
            <person name="Iltis A."/>
            <person name="Giraud S."/>
            <person name="Fleury M."/>
            <person name="Thornton C."/>
            <person name="Delhaes L."/>
            <person name="Meyer W."/>
            <person name="Papon N."/>
            <person name="Bouchara J.P."/>
        </authorList>
    </citation>
    <scope>NUCLEOTIDE SEQUENCE [LARGE SCALE GENOMIC DNA]</scope>
    <source>
        <strain evidence="17 18">IHEM 14462</strain>
    </source>
</reference>
<dbReference type="AlphaFoldDB" id="A0A084G699"/>
<keyword evidence="4" id="KW-0540">Nuclease</keyword>
<dbReference type="InterPro" id="IPR036279">
    <property type="entry name" value="5-3_exonuclease_C_sf"/>
</dbReference>
<keyword evidence="11" id="KW-0238">DNA-binding</keyword>
<dbReference type="PROSITE" id="PS00842">
    <property type="entry name" value="XPG_2"/>
    <property type="match status" value="1"/>
</dbReference>
<evidence type="ECO:0000256" key="6">
    <source>
        <dbReference type="ARBA" id="ARBA00022763"/>
    </source>
</evidence>
<dbReference type="VEuPathDB" id="FungiDB:SAPIO_CDS5289"/>
<dbReference type="GO" id="GO:0006281">
    <property type="term" value="P:DNA repair"/>
    <property type="evidence" value="ECO:0007669"/>
    <property type="project" value="UniProtKB-KW"/>
</dbReference>
<dbReference type="FunFam" id="3.40.50.1010:FF:000002">
    <property type="entry name" value="Exonuclease 1, putative"/>
    <property type="match status" value="1"/>
</dbReference>
<keyword evidence="6" id="KW-0227">DNA damage</keyword>
<evidence type="ECO:0000256" key="5">
    <source>
        <dbReference type="ARBA" id="ARBA00022723"/>
    </source>
</evidence>
<dbReference type="GO" id="GO:0046872">
    <property type="term" value="F:metal ion binding"/>
    <property type="evidence" value="ECO:0007669"/>
    <property type="project" value="UniProtKB-KW"/>
</dbReference>
<keyword evidence="18" id="KW-1185">Reference proteome</keyword>
<dbReference type="SUPFAM" id="SSF88723">
    <property type="entry name" value="PIN domain-like"/>
    <property type="match status" value="1"/>
</dbReference>
<evidence type="ECO:0000256" key="4">
    <source>
        <dbReference type="ARBA" id="ARBA00022722"/>
    </source>
</evidence>
<dbReference type="Pfam" id="PF00752">
    <property type="entry name" value="XPG_N"/>
    <property type="match status" value="1"/>
</dbReference>
<keyword evidence="8" id="KW-0269">Exonuclease</keyword>
<evidence type="ECO:0000256" key="8">
    <source>
        <dbReference type="ARBA" id="ARBA00022839"/>
    </source>
</evidence>
<dbReference type="GO" id="GO:0003677">
    <property type="term" value="F:DNA binding"/>
    <property type="evidence" value="ECO:0007669"/>
    <property type="project" value="UniProtKB-KW"/>
</dbReference>
<dbReference type="Gene3D" id="1.10.150.20">
    <property type="entry name" value="5' to 3' exonuclease, C-terminal subdomain"/>
    <property type="match status" value="1"/>
</dbReference>
<evidence type="ECO:0000259" key="16">
    <source>
        <dbReference type="SMART" id="SM00485"/>
    </source>
</evidence>
<dbReference type="InterPro" id="IPR006084">
    <property type="entry name" value="XPG/Rad2"/>
</dbReference>
<evidence type="ECO:0000256" key="13">
    <source>
        <dbReference type="ARBA" id="ARBA00023242"/>
    </source>
</evidence>
<dbReference type="InterPro" id="IPR019974">
    <property type="entry name" value="XPG_CS"/>
</dbReference>
<dbReference type="InterPro" id="IPR037315">
    <property type="entry name" value="EXO1_H3TH"/>
</dbReference>
<dbReference type="CDD" id="cd09908">
    <property type="entry name" value="H3TH_EXO1"/>
    <property type="match status" value="1"/>
</dbReference>
<dbReference type="PANTHER" id="PTHR11081">
    <property type="entry name" value="FLAP ENDONUCLEASE FAMILY MEMBER"/>
    <property type="match status" value="1"/>
</dbReference>
<dbReference type="PROSITE" id="PS00841">
    <property type="entry name" value="XPG_1"/>
    <property type="match status" value="1"/>
</dbReference>
<dbReference type="PANTHER" id="PTHR11081:SF65">
    <property type="entry name" value="DNA DAMAGE-INDUCIBLE PROTEIN DIN7-RELATED"/>
    <property type="match status" value="1"/>
</dbReference>
<dbReference type="SMART" id="SM00279">
    <property type="entry name" value="HhH2"/>
    <property type="match status" value="1"/>
</dbReference>
<name>A0A084G699_PSEDA</name>
<evidence type="ECO:0000256" key="14">
    <source>
        <dbReference type="SAM" id="MobiDB-lite"/>
    </source>
</evidence>
<organism evidence="17 18">
    <name type="scientific">Pseudallescheria apiosperma</name>
    <name type="common">Scedosporium apiospermum</name>
    <dbReference type="NCBI Taxonomy" id="563466"/>
    <lineage>
        <taxon>Eukaryota</taxon>
        <taxon>Fungi</taxon>
        <taxon>Dikarya</taxon>
        <taxon>Ascomycota</taxon>
        <taxon>Pezizomycotina</taxon>
        <taxon>Sordariomycetes</taxon>
        <taxon>Hypocreomycetidae</taxon>
        <taxon>Microascales</taxon>
        <taxon>Microascaceae</taxon>
        <taxon>Scedosporium</taxon>
    </lineage>
</organism>
<accession>A0A084G699</accession>
<dbReference type="KEGG" id="sapo:SAPIO_CDS5289"/>
<dbReference type="Proteomes" id="UP000028545">
    <property type="component" value="Unassembled WGS sequence"/>
</dbReference>
<evidence type="ECO:0000259" key="15">
    <source>
        <dbReference type="SMART" id="SM00484"/>
    </source>
</evidence>
<evidence type="ECO:0000256" key="2">
    <source>
        <dbReference type="ARBA" id="ARBA00004123"/>
    </source>
</evidence>
<dbReference type="GeneID" id="27724361"/>
<feature type="compositionally biased region" description="Polar residues" evidence="14">
    <location>
        <begin position="679"/>
        <end position="688"/>
    </location>
</feature>
<feature type="compositionally biased region" description="Low complexity" evidence="14">
    <location>
        <begin position="655"/>
        <end position="678"/>
    </location>
</feature>
<evidence type="ECO:0000256" key="9">
    <source>
        <dbReference type="ARBA" id="ARBA00022842"/>
    </source>
</evidence>
<feature type="domain" description="XPG N-terminal" evidence="16">
    <location>
        <begin position="1"/>
        <end position="99"/>
    </location>
</feature>
<dbReference type="GO" id="GO:0035312">
    <property type="term" value="F:5'-3' DNA exonuclease activity"/>
    <property type="evidence" value="ECO:0007669"/>
    <property type="project" value="InterPro"/>
</dbReference>
<dbReference type="InterPro" id="IPR029060">
    <property type="entry name" value="PIN-like_dom_sf"/>
</dbReference>
<evidence type="ECO:0000256" key="11">
    <source>
        <dbReference type="ARBA" id="ARBA00023125"/>
    </source>
</evidence>
<feature type="domain" description="XPG-I" evidence="15">
    <location>
        <begin position="138"/>
        <end position="208"/>
    </location>
</feature>
<dbReference type="FunFam" id="1.10.150.20:FF:000011">
    <property type="entry name" value="exonuclease 1"/>
    <property type="match status" value="1"/>
</dbReference>
<keyword evidence="5" id="KW-0479">Metal-binding</keyword>
<dbReference type="Pfam" id="PF00867">
    <property type="entry name" value="XPG_I"/>
    <property type="match status" value="1"/>
</dbReference>
<dbReference type="Gene3D" id="3.40.50.1010">
    <property type="entry name" value="5'-nuclease"/>
    <property type="match status" value="1"/>
</dbReference>
<feature type="region of interest" description="Disordered" evidence="14">
    <location>
        <begin position="352"/>
        <end position="378"/>
    </location>
</feature>
<evidence type="ECO:0000256" key="3">
    <source>
        <dbReference type="ARBA" id="ARBA00010563"/>
    </source>
</evidence>
<keyword evidence="13" id="KW-0539">Nucleus</keyword>
<comment type="similarity">
    <text evidence="3">Belongs to the XPG/RAD2 endonuclease family. EXO1 subfamily.</text>
</comment>
<dbReference type="SMART" id="SM00484">
    <property type="entry name" value="XPGI"/>
    <property type="match status" value="1"/>
</dbReference>
<dbReference type="OMA" id="CGSEDQI"/>
<dbReference type="GO" id="GO:0005634">
    <property type="term" value="C:nucleus"/>
    <property type="evidence" value="ECO:0007669"/>
    <property type="project" value="UniProtKB-SubCell"/>
</dbReference>
<comment type="caution">
    <text evidence="17">The sequence shown here is derived from an EMBL/GenBank/DDBJ whole genome shotgun (WGS) entry which is preliminary data.</text>
</comment>
<gene>
    <name evidence="17" type="ORF">SAPIO_CDS5289</name>
</gene>
<dbReference type="CDD" id="cd09857">
    <property type="entry name" value="PIN_EXO1"/>
    <property type="match status" value="1"/>
</dbReference>
<dbReference type="SMART" id="SM00485">
    <property type="entry name" value="XPGN"/>
    <property type="match status" value="1"/>
</dbReference>
<feature type="compositionally biased region" description="Low complexity" evidence="14">
    <location>
        <begin position="433"/>
        <end position="443"/>
    </location>
</feature>
<dbReference type="SUPFAM" id="SSF47807">
    <property type="entry name" value="5' to 3' exonuclease, C-terminal subdomain"/>
    <property type="match status" value="1"/>
</dbReference>
<evidence type="ECO:0000256" key="7">
    <source>
        <dbReference type="ARBA" id="ARBA00022801"/>
    </source>
</evidence>
<evidence type="ECO:0000256" key="12">
    <source>
        <dbReference type="ARBA" id="ARBA00023204"/>
    </source>
</evidence>
<feature type="region of interest" description="Disordered" evidence="14">
    <location>
        <begin position="582"/>
        <end position="726"/>
    </location>
</feature>
<dbReference type="OrthoDB" id="26491at2759"/>
<dbReference type="GO" id="GO:0017108">
    <property type="term" value="F:5'-flap endonuclease activity"/>
    <property type="evidence" value="ECO:0007669"/>
    <property type="project" value="TreeGrafter"/>
</dbReference>
<keyword evidence="12" id="KW-0234">DNA repair</keyword>
<dbReference type="InterPro" id="IPR008918">
    <property type="entry name" value="HhH2"/>
</dbReference>
<keyword evidence="9" id="KW-0460">Magnesium</keyword>
<feature type="compositionally biased region" description="Basic and acidic residues" evidence="14">
    <location>
        <begin position="582"/>
        <end position="594"/>
    </location>
</feature>
<dbReference type="HOGENOM" id="CLU_008978_2_0_1"/>
<feature type="compositionally biased region" description="Polar residues" evidence="14">
    <location>
        <begin position="622"/>
        <end position="636"/>
    </location>
</feature>
<evidence type="ECO:0000256" key="1">
    <source>
        <dbReference type="ARBA" id="ARBA00001946"/>
    </source>
</evidence>
<dbReference type="InterPro" id="IPR006086">
    <property type="entry name" value="XPG-I_dom"/>
</dbReference>
<dbReference type="InterPro" id="IPR044752">
    <property type="entry name" value="PIN-like_EXO1"/>
</dbReference>
<evidence type="ECO:0000313" key="17">
    <source>
        <dbReference type="EMBL" id="KEZ42861.1"/>
    </source>
</evidence>
<evidence type="ECO:0000256" key="10">
    <source>
        <dbReference type="ARBA" id="ARBA00022881"/>
    </source>
</evidence>
<evidence type="ECO:0000313" key="18">
    <source>
        <dbReference type="Proteomes" id="UP000028545"/>
    </source>
</evidence>
<comment type="subcellular location">
    <subcellularLocation>
        <location evidence="2">Nucleus</location>
    </subcellularLocation>
</comment>
<comment type="cofactor">
    <cofactor evidence="1">
        <name>Mg(2+)</name>
        <dbReference type="ChEBI" id="CHEBI:18420"/>
    </cofactor>
</comment>
<protein>
    <submittedName>
        <fullName evidence="17">Exo1 protein</fullName>
    </submittedName>
</protein>
<dbReference type="EMBL" id="JOWA01000098">
    <property type="protein sequence ID" value="KEZ42861.1"/>
    <property type="molecule type" value="Genomic_DNA"/>
</dbReference>
<dbReference type="PRINTS" id="PR00853">
    <property type="entry name" value="XPGRADSUPER"/>
</dbReference>
<sequence>MGVSGLLPLLKSIQKQSQLKKYNGKTLGVDAYGWLHRGAIACANELAQDKPTRKYVYYAMSRVQMLSHFGVKPYLVFDGDFLPSKAGTEAARERSREEHKKKGMEYIKAGKPRLAGQEFQKSIDITPEMARHLIDDLKKHGIPYVVAPYEADAQLVYLERKGLIDGIISEDSDLLVFGAKRLITKLDKYGGCIEINRRDFCACREVSLTGWTDTDFRRMAIFSGCDYLEGLKGTGLKTAYRYLRQYKTPEKVVQRLQFEGKVVASEDYLPAFYQAELTFLHQRVFCPEKKELVLLTEDPTNEAEKFPFIGAHVEPDLARAIAAGDVNPITKQPIVVQAPSPKRRRASSISIHPVPANTHPQSTKSMNGRDPKPINSYFKKTSRIPMGEMDRNRFAVDPQRIAEITQSGLVPRVYPLPRPYIDPARVAQRGGVPSTRISRTTPPRLRRPTETVASALSRVNYDRTTSQRRGGTGGGRVQHSTLATPPPSSQRPTKKARLCTSDEQDASNNSGADSEHSKFFSPKVSEPSLPEPSAKESVPSKYEAHIFSDDSIEEALKTLPVWEGWGLPSQSRRSIEIYDEEARKNKDEAPEKDGVSSLQKPEQEEAERDEVSCPPSQLPDRPTSTPPRLSSTNRVSLQKFFYQPGSSSQNRADSEPSPSIASSVSSQSSTFTPSLSRSMTATPSTGMSMLTPLQRIGSQALRRGTRSPLMPSAGNRKPVACEPRRSSLGSLPVNPAFVPLPKVDLDEVAALNMCGSEDQIPFIDKGADTESEADGDNATYVGANVHVRLDLSRFMHR</sequence>
<keyword evidence="7" id="KW-0378">Hydrolase</keyword>
<dbReference type="RefSeq" id="XP_016642660.1">
    <property type="nucleotide sequence ID" value="XM_016787645.1"/>
</dbReference>
<keyword evidence="10" id="KW-0267">Excision nuclease</keyword>
<feature type="region of interest" description="Disordered" evidence="14">
    <location>
        <begin position="425"/>
        <end position="540"/>
    </location>
</feature>